<protein>
    <submittedName>
        <fullName evidence="1">Uncharacterized protein</fullName>
    </submittedName>
</protein>
<comment type="caution">
    <text evidence="1">The sequence shown here is derived from an EMBL/GenBank/DDBJ whole genome shotgun (WGS) entry which is preliminary data.</text>
</comment>
<accession>A0AAE3LLI3</accession>
<organism evidence="1 2">
    <name type="scientific">Hominimerdicola aceti</name>
    <dbReference type="NCBI Taxonomy" id="2981726"/>
    <lineage>
        <taxon>Bacteria</taxon>
        <taxon>Bacillati</taxon>
        <taxon>Bacillota</taxon>
        <taxon>Clostridia</taxon>
        <taxon>Eubacteriales</taxon>
        <taxon>Oscillospiraceae</taxon>
        <taxon>Hominimerdicola</taxon>
    </lineage>
</organism>
<sequence length="232" mass="27315">MDKTIIYQGQISGFPLFKFQTADIIEKIQKGSFYMNSLKVYRDRYQTSGDEEIGDPFEGKIYVNNAQLIIPEKSIIEPCNNQVFSTPNEDDFVFCMFGINPQIHKSFCFNEDQKKKWLEIYDTALIIKDQQEFFNRIKNKALEMNIDIIGDFVNYYDDSINDVTPFICSLLKGIRNSVFHKRKKYAYQQEYRFTMVNNKKSDNFEMNIGDISDISTILPLDKFLNVEIYPHE</sequence>
<evidence type="ECO:0000313" key="1">
    <source>
        <dbReference type="EMBL" id="MCU6706902.1"/>
    </source>
</evidence>
<dbReference type="AlphaFoldDB" id="A0AAE3LLI3"/>
<dbReference type="RefSeq" id="WP_256322724.1">
    <property type="nucleotide sequence ID" value="NZ_JAOQJZ010000019.1"/>
</dbReference>
<dbReference type="EMBL" id="JAOQJZ010000019">
    <property type="protein sequence ID" value="MCU6706902.1"/>
    <property type="molecule type" value="Genomic_DNA"/>
</dbReference>
<keyword evidence="2" id="KW-1185">Reference proteome</keyword>
<gene>
    <name evidence="1" type="ORF">OCV57_13360</name>
</gene>
<reference evidence="1 2" key="1">
    <citation type="journal article" date="2021" name="ISME Commun">
        <title>Automated analysis of genomic sequences facilitates high-throughput and comprehensive description of bacteria.</title>
        <authorList>
            <person name="Hitch T.C.A."/>
        </authorList>
    </citation>
    <scope>NUCLEOTIDE SEQUENCE [LARGE SCALE GENOMIC DNA]</scope>
    <source>
        <strain evidence="1 2">Sanger_31</strain>
    </source>
</reference>
<evidence type="ECO:0000313" key="2">
    <source>
        <dbReference type="Proteomes" id="UP001208131"/>
    </source>
</evidence>
<proteinExistence type="predicted"/>
<name>A0AAE3LLI3_9FIRM</name>
<dbReference type="Proteomes" id="UP001208131">
    <property type="component" value="Unassembled WGS sequence"/>
</dbReference>